<sequence length="379" mass="41691">MRLLHRASPWRALFAGDAPPDPCDWPPLLAPLADAVAALGPTPRLAEAKAWQPQLVEALRRLDLPAWRIAQLLSDHNDWLYRQAVEQGLSAMRGSGWGEPPARFCVLTLGSGARHESLLGPDQDNAMIVEDYPDRAHTEIDGYFQALGERMTDTLDEAGIPLCNGHVMARWPMWRKRLGEWGRQLEIWTAERRVKRVQQANILLDFHAVYGDPALAESLRDLVVALVPRAALFLDEMASLLDETPVALDRLGRLVGDDDGAPHERAINLKRQGLLPLTGSVRLLALRQGCRAPDTRGRLSELVVAGVLDAARASALGDALGRLQALVLDAQLTSLAAGRAADGWIDTARLDDAQRLLLRHDLQQVRRLIKTAKSMGNNG</sequence>
<reference evidence="3 4" key="1">
    <citation type="submission" date="2017-08" db="EMBL/GenBank/DDBJ databases">
        <title>Halomonas alkalisoli sp. nov., isolated from saline alkaline soil.</title>
        <authorList>
            <person name="Wang D."/>
            <person name="Zhang G."/>
        </authorList>
    </citation>
    <scope>NUCLEOTIDE SEQUENCE [LARGE SCALE GENOMIC DNA]</scope>
    <source>
        <strain evidence="3 4">WRN001</strain>
    </source>
</reference>
<comment type="caution">
    <text evidence="3">The sequence shown here is derived from an EMBL/GenBank/DDBJ whole genome shotgun (WGS) entry which is preliminary data.</text>
</comment>
<dbReference type="OrthoDB" id="9808528at2"/>
<dbReference type="InterPro" id="IPR005105">
    <property type="entry name" value="GlnD_Uridyltrans_N"/>
</dbReference>
<evidence type="ECO:0000259" key="1">
    <source>
        <dbReference type="Pfam" id="PF03445"/>
    </source>
</evidence>
<evidence type="ECO:0000259" key="2">
    <source>
        <dbReference type="Pfam" id="PF10335"/>
    </source>
</evidence>
<dbReference type="InterPro" id="IPR018821">
    <property type="entry name" value="DUF294_put_nucleoTrafse_sb-bd"/>
</dbReference>
<feature type="domain" description="Protein-PII uridylyltransferase N-terminal" evidence="1">
    <location>
        <begin position="53"/>
        <end position="192"/>
    </location>
</feature>
<evidence type="ECO:0000313" key="3">
    <source>
        <dbReference type="EMBL" id="PAU78942.1"/>
    </source>
</evidence>
<organism evidence="3 4">
    <name type="scientific">Halomonas salipaludis</name>
    <dbReference type="NCBI Taxonomy" id="2032625"/>
    <lineage>
        <taxon>Bacteria</taxon>
        <taxon>Pseudomonadati</taxon>
        <taxon>Pseudomonadota</taxon>
        <taxon>Gammaproteobacteria</taxon>
        <taxon>Oceanospirillales</taxon>
        <taxon>Halomonadaceae</taxon>
        <taxon>Halomonas</taxon>
    </lineage>
</organism>
<dbReference type="GO" id="GO:0008773">
    <property type="term" value="F:[protein-PII] uridylyltransferase activity"/>
    <property type="evidence" value="ECO:0007669"/>
    <property type="project" value="InterPro"/>
</dbReference>
<proteinExistence type="predicted"/>
<dbReference type="Pfam" id="PF03445">
    <property type="entry name" value="DUF294"/>
    <property type="match status" value="1"/>
</dbReference>
<feature type="domain" description="DUF294" evidence="2">
    <location>
        <begin position="232"/>
        <end position="372"/>
    </location>
</feature>
<evidence type="ECO:0000313" key="4">
    <source>
        <dbReference type="Proteomes" id="UP000217771"/>
    </source>
</evidence>
<dbReference type="CDD" id="cd05401">
    <property type="entry name" value="NT_GlnE_GlnD_like"/>
    <property type="match status" value="1"/>
</dbReference>
<dbReference type="RefSeq" id="WP_095618957.1">
    <property type="nucleotide sequence ID" value="NZ_NSKB01000001.1"/>
</dbReference>
<protein>
    <submittedName>
        <fullName evidence="3">Signal transduction protein</fullName>
    </submittedName>
</protein>
<accession>A0A2A2F2W0</accession>
<dbReference type="Pfam" id="PF10335">
    <property type="entry name" value="DUF294_C"/>
    <property type="match status" value="1"/>
</dbReference>
<dbReference type="EMBL" id="NSKB01000001">
    <property type="protein sequence ID" value="PAU78942.1"/>
    <property type="molecule type" value="Genomic_DNA"/>
</dbReference>
<dbReference type="AlphaFoldDB" id="A0A2A2F2W0"/>
<name>A0A2A2F2W0_9GAMM</name>
<keyword evidence="4" id="KW-1185">Reference proteome</keyword>
<gene>
    <name evidence="3" type="ORF">CK498_00750</name>
</gene>
<dbReference type="Proteomes" id="UP000217771">
    <property type="component" value="Unassembled WGS sequence"/>
</dbReference>